<dbReference type="AlphaFoldDB" id="K5VX73"/>
<dbReference type="GeneID" id="18919722"/>
<keyword evidence="3" id="KW-1185">Reference proteome</keyword>
<dbReference type="KEGG" id="pco:PHACADRAFT_32209"/>
<sequence>MQVDESSIDSTLEVIETLAQRVLKFTEADLQNHSVIICAGDQLTNSLVNKASACRRDDKDLLDNPSWYLKPQLGLFHVKMATQRMVANEHWAMANSSAPWSLWRMNSLLRRKPISAGWKAKKLMPFHPAHELTLTLVLPANVLDALCIFACKYSQHSTLEAWAGALQSHAALHHVAVLPDDVQDHTLENIVLFNKDTLILREYYHAVKHGDIGSIVNILAFWVHEFRGTGSISKYSEALLEVLMDLKTMDPCLCQAYKMSWL</sequence>
<dbReference type="HOGENOM" id="CLU_1062107_0_0_1"/>
<name>K5VX73_PHACS</name>
<evidence type="ECO:0000313" key="3">
    <source>
        <dbReference type="Proteomes" id="UP000008370"/>
    </source>
</evidence>
<accession>K5VX73</accession>
<reference evidence="2 3" key="1">
    <citation type="journal article" date="2012" name="BMC Genomics">
        <title>Comparative genomics of the white-rot fungi, Phanerochaete carnosa and P. chrysosporium, to elucidate the genetic basis of the distinct wood types they colonize.</title>
        <authorList>
            <person name="Suzuki H."/>
            <person name="MacDonald J."/>
            <person name="Syed K."/>
            <person name="Salamov A."/>
            <person name="Hori C."/>
            <person name="Aerts A."/>
            <person name="Henrissat B."/>
            <person name="Wiebenga A."/>
            <person name="vanKuyk P.A."/>
            <person name="Barry K."/>
            <person name="Lindquist E."/>
            <person name="LaButti K."/>
            <person name="Lapidus A."/>
            <person name="Lucas S."/>
            <person name="Coutinho P."/>
            <person name="Gong Y."/>
            <person name="Samejima M."/>
            <person name="Mahadevan R."/>
            <person name="Abou-Zaid M."/>
            <person name="de Vries R.P."/>
            <person name="Igarashi K."/>
            <person name="Yadav J.S."/>
            <person name="Grigoriev I.V."/>
            <person name="Master E.R."/>
        </authorList>
    </citation>
    <scope>NUCLEOTIDE SEQUENCE [LARGE SCALE GENOMIC DNA]</scope>
    <source>
        <strain evidence="2 3">HHB-10118-sp</strain>
    </source>
</reference>
<proteinExistence type="predicted"/>
<feature type="domain" description="DUF6589" evidence="1">
    <location>
        <begin position="1"/>
        <end position="262"/>
    </location>
</feature>
<dbReference type="RefSeq" id="XP_007399992.1">
    <property type="nucleotide sequence ID" value="XM_007399930.1"/>
</dbReference>
<dbReference type="InterPro" id="IPR046496">
    <property type="entry name" value="DUF6589"/>
</dbReference>
<dbReference type="InParanoid" id="K5VX73"/>
<evidence type="ECO:0000259" key="1">
    <source>
        <dbReference type="Pfam" id="PF20231"/>
    </source>
</evidence>
<evidence type="ECO:0000313" key="2">
    <source>
        <dbReference type="EMBL" id="EKM51204.1"/>
    </source>
</evidence>
<organism evidence="2 3">
    <name type="scientific">Phanerochaete carnosa (strain HHB-10118-sp)</name>
    <name type="common">White-rot fungus</name>
    <name type="synonym">Peniophora carnosa</name>
    <dbReference type="NCBI Taxonomy" id="650164"/>
    <lineage>
        <taxon>Eukaryota</taxon>
        <taxon>Fungi</taxon>
        <taxon>Dikarya</taxon>
        <taxon>Basidiomycota</taxon>
        <taxon>Agaricomycotina</taxon>
        <taxon>Agaricomycetes</taxon>
        <taxon>Polyporales</taxon>
        <taxon>Phanerochaetaceae</taxon>
        <taxon>Phanerochaete</taxon>
    </lineage>
</organism>
<dbReference type="OrthoDB" id="2803256at2759"/>
<protein>
    <recommendedName>
        <fullName evidence="1">DUF6589 domain-containing protein</fullName>
    </recommendedName>
</protein>
<dbReference type="EMBL" id="JH930477">
    <property type="protein sequence ID" value="EKM51204.1"/>
    <property type="molecule type" value="Genomic_DNA"/>
</dbReference>
<gene>
    <name evidence="2" type="ORF">PHACADRAFT_32209</name>
</gene>
<dbReference type="Pfam" id="PF20231">
    <property type="entry name" value="DUF6589"/>
    <property type="match status" value="1"/>
</dbReference>
<dbReference type="STRING" id="650164.K5VX73"/>
<dbReference type="Proteomes" id="UP000008370">
    <property type="component" value="Unassembled WGS sequence"/>
</dbReference>